<name>A0A7C3RMD7_ARCFL</name>
<keyword evidence="2" id="KW-1003">Cell membrane</keyword>
<gene>
    <name evidence="7" type="ORF">ENW66_05395</name>
</gene>
<dbReference type="AlphaFoldDB" id="A0A7C3RMD7"/>
<feature type="transmembrane region" description="Helical" evidence="6">
    <location>
        <begin position="247"/>
        <end position="269"/>
    </location>
</feature>
<organism evidence="7">
    <name type="scientific">Archaeoglobus fulgidus</name>
    <dbReference type="NCBI Taxonomy" id="2234"/>
    <lineage>
        <taxon>Archaea</taxon>
        <taxon>Methanobacteriati</taxon>
        <taxon>Methanobacteriota</taxon>
        <taxon>Archaeoglobi</taxon>
        <taxon>Archaeoglobales</taxon>
        <taxon>Archaeoglobaceae</taxon>
        <taxon>Archaeoglobus</taxon>
    </lineage>
</organism>
<sequence>MPFRSNFSTNSISIPIYGVEQYGHGCNNRLNCRISWKCWCEEVPPHPSCSHRIHRNTEVVVLKGDFAVILAILLLPLFIRDSFVVSTATLAVIYSILSLSWFFMEKEAGWNSLAHSIPFGIAAYAIAINPALIIPAFSLSILLFTAISFFGRDKFVFTSFIIAIVLWYLSHYITLSLNGKVTGGEEGFSFQSIGLWESYLLSSSVLLIFFTSFLLLRRTGLGLKIEAVRDDEIAARSIGIHAFKVRIVSFTISVFAATVAGICYLLYFGHVSPEIFSIEVALLPFVASLIAGNRWISPIIGCYIIVIVSRAFSGILPETHLLIYAAVLILSPKLRRWWNASTH</sequence>
<dbReference type="EMBL" id="DTLB01000034">
    <property type="protein sequence ID" value="HFW32369.1"/>
    <property type="molecule type" value="Genomic_DNA"/>
</dbReference>
<comment type="caution">
    <text evidence="7">The sequence shown here is derived from an EMBL/GenBank/DDBJ whole genome shotgun (WGS) entry which is preliminary data.</text>
</comment>
<proteinExistence type="predicted"/>
<protein>
    <submittedName>
        <fullName evidence="7">Branched-chain amino acid ABC transporter permease</fullName>
    </submittedName>
</protein>
<accession>A0A7C3RMD7</accession>
<evidence type="ECO:0000256" key="2">
    <source>
        <dbReference type="ARBA" id="ARBA00022475"/>
    </source>
</evidence>
<evidence type="ECO:0000256" key="1">
    <source>
        <dbReference type="ARBA" id="ARBA00004651"/>
    </source>
</evidence>
<dbReference type="CDD" id="cd06581">
    <property type="entry name" value="TM_PBP1_LivM_like"/>
    <property type="match status" value="1"/>
</dbReference>
<keyword evidence="3 6" id="KW-0812">Transmembrane</keyword>
<keyword evidence="4 6" id="KW-1133">Transmembrane helix</keyword>
<dbReference type="GO" id="GO:0005886">
    <property type="term" value="C:plasma membrane"/>
    <property type="evidence" value="ECO:0007669"/>
    <property type="project" value="UniProtKB-SubCell"/>
</dbReference>
<dbReference type="Pfam" id="PF02653">
    <property type="entry name" value="BPD_transp_2"/>
    <property type="match status" value="1"/>
</dbReference>
<dbReference type="InterPro" id="IPR001851">
    <property type="entry name" value="ABC_transp_permease"/>
</dbReference>
<feature type="transmembrane region" description="Helical" evidence="6">
    <location>
        <begin position="193"/>
        <end position="216"/>
    </location>
</feature>
<feature type="transmembrane region" description="Helical" evidence="6">
    <location>
        <begin position="60"/>
        <end position="79"/>
    </location>
</feature>
<evidence type="ECO:0000313" key="7">
    <source>
        <dbReference type="EMBL" id="HFW32369.1"/>
    </source>
</evidence>
<dbReference type="PANTHER" id="PTHR30482:SF10">
    <property type="entry name" value="HIGH-AFFINITY BRANCHED-CHAIN AMINO ACID TRANSPORT PROTEIN BRAE"/>
    <property type="match status" value="1"/>
</dbReference>
<feature type="transmembrane region" description="Helical" evidence="6">
    <location>
        <begin position="133"/>
        <end position="150"/>
    </location>
</feature>
<dbReference type="InterPro" id="IPR043428">
    <property type="entry name" value="LivM-like"/>
</dbReference>
<dbReference type="GO" id="GO:0015658">
    <property type="term" value="F:branched-chain amino acid transmembrane transporter activity"/>
    <property type="evidence" value="ECO:0007669"/>
    <property type="project" value="InterPro"/>
</dbReference>
<feature type="transmembrane region" description="Helical" evidence="6">
    <location>
        <begin position="110"/>
        <end position="127"/>
    </location>
</feature>
<feature type="transmembrane region" description="Helical" evidence="6">
    <location>
        <begin position="85"/>
        <end position="103"/>
    </location>
</feature>
<evidence type="ECO:0000256" key="4">
    <source>
        <dbReference type="ARBA" id="ARBA00022989"/>
    </source>
</evidence>
<comment type="subcellular location">
    <subcellularLocation>
        <location evidence="1">Cell membrane</location>
        <topology evidence="1">Multi-pass membrane protein</topology>
    </subcellularLocation>
</comment>
<evidence type="ECO:0000256" key="5">
    <source>
        <dbReference type="ARBA" id="ARBA00023136"/>
    </source>
</evidence>
<dbReference type="PANTHER" id="PTHR30482">
    <property type="entry name" value="HIGH-AFFINITY BRANCHED-CHAIN AMINO ACID TRANSPORT SYSTEM PERMEASE"/>
    <property type="match status" value="1"/>
</dbReference>
<feature type="transmembrane region" description="Helical" evidence="6">
    <location>
        <begin position="275"/>
        <end position="296"/>
    </location>
</feature>
<feature type="transmembrane region" description="Helical" evidence="6">
    <location>
        <begin position="155"/>
        <end position="173"/>
    </location>
</feature>
<keyword evidence="5 6" id="KW-0472">Membrane</keyword>
<reference evidence="7" key="1">
    <citation type="journal article" date="2020" name="mSystems">
        <title>Genome- and Community-Level Interaction Insights into Carbon Utilization and Element Cycling Functions of Hydrothermarchaeota in Hydrothermal Sediment.</title>
        <authorList>
            <person name="Zhou Z."/>
            <person name="Liu Y."/>
            <person name="Xu W."/>
            <person name="Pan J."/>
            <person name="Luo Z.H."/>
            <person name="Li M."/>
        </authorList>
    </citation>
    <scope>NUCLEOTIDE SEQUENCE [LARGE SCALE GENOMIC DNA]</scope>
    <source>
        <strain evidence="7">SpSt-87</strain>
    </source>
</reference>
<evidence type="ECO:0000256" key="6">
    <source>
        <dbReference type="SAM" id="Phobius"/>
    </source>
</evidence>
<evidence type="ECO:0000256" key="3">
    <source>
        <dbReference type="ARBA" id="ARBA00022692"/>
    </source>
</evidence>